<dbReference type="GO" id="GO:0005794">
    <property type="term" value="C:Golgi apparatus"/>
    <property type="evidence" value="ECO:0007669"/>
    <property type="project" value="TreeGrafter"/>
</dbReference>
<proteinExistence type="predicted"/>
<organism evidence="5">
    <name type="scientific">Capra hircus</name>
    <name type="common">Goat</name>
    <dbReference type="NCBI Taxonomy" id="9925"/>
    <lineage>
        <taxon>Eukaryota</taxon>
        <taxon>Metazoa</taxon>
        <taxon>Chordata</taxon>
        <taxon>Craniata</taxon>
        <taxon>Vertebrata</taxon>
        <taxon>Euteleostomi</taxon>
        <taxon>Mammalia</taxon>
        <taxon>Eutheria</taxon>
        <taxon>Laurasiatheria</taxon>
        <taxon>Artiodactyla</taxon>
        <taxon>Ruminantia</taxon>
        <taxon>Pecora</taxon>
        <taxon>Bovidae</taxon>
        <taxon>Caprinae</taxon>
        <taxon>Capra</taxon>
    </lineage>
</organism>
<evidence type="ECO:0000256" key="2">
    <source>
        <dbReference type="ARBA" id="ARBA00022737"/>
    </source>
</evidence>
<evidence type="ECO:0000256" key="3">
    <source>
        <dbReference type="SAM" id="MobiDB-lite"/>
    </source>
</evidence>
<dbReference type="SUPFAM" id="SSF117281">
    <property type="entry name" value="Kelch motif"/>
    <property type="match status" value="1"/>
</dbReference>
<dbReference type="InterPro" id="IPR011333">
    <property type="entry name" value="SKP1/BTB/POZ_sf"/>
</dbReference>
<feature type="region of interest" description="Disordered" evidence="3">
    <location>
        <begin position="240"/>
        <end position="260"/>
    </location>
</feature>
<dbReference type="InterPro" id="IPR051568">
    <property type="entry name" value="LZTR1/Attractin"/>
</dbReference>
<name>A0A8C2XY07_CAPHI</name>
<sequence>MLNDLLRFDVKDCSWCRAFTTGTPPAPRYHHSAVVYGSSMFVFGGYTGDIYSNSNLKNKNDLFEYKFATGQWTEWKIEGRLPVARSAHGATVYSDKLWIFAGYDGNARLNDMWTIGLQDRELTCWEEVAQSGEIPPSCCNFPAAVCRDRMFVFSGQSGAKITNNLFQFEFKDQTWTRIPTEHLLRGAPPPPQRRYGHTMVAFDRHLYVFGGAQRPPAAHPAVAEGPARAYCPQVGGAEMPERASASEEVPAPGSEERTGCKKSRDVFGLDFGSTTSRQPSLPASELPSGRLFHAAAVISDAMYIFGGTVDNNIRSGEMYRFQVGRRPPRLGWGRPALGQLKEHCLNFVVKESHFNQVIMMKEFERLSSPLIVEIQAPSTPPGTSLIQDMKAYLEGAGAEFCDITLLLDGHPRPAHKAILAARSSYFEAMFRSFMPEDGQVNISIGEMVPSRQAFESMLRYIYYGEVNMPPEDSLHPRLRAPGDERRGALRTRSPLLQILEAADKTQALDMKRHCLHIIVHQFTKVSKLPTLRLLSQQLLLDIIDSLASHISDKQCAELGADI</sequence>
<dbReference type="Gene3D" id="2.120.10.80">
    <property type="entry name" value="Kelch-type beta propeller"/>
    <property type="match status" value="2"/>
</dbReference>
<dbReference type="Pfam" id="PF24681">
    <property type="entry name" value="Kelch_KLHDC2_KLHL20_DRC7"/>
    <property type="match status" value="1"/>
</dbReference>
<dbReference type="Ensembl" id="ENSCHIT00010043655.1">
    <property type="protein sequence ID" value="ENSCHIP00010030997.1"/>
    <property type="gene ID" value="ENSCHIG00010023048.1"/>
</dbReference>
<dbReference type="PANTHER" id="PTHR46376:SF1">
    <property type="entry name" value="LEUCINE-ZIPPER-LIKE TRANSCRIPTIONAL REGULATOR 1"/>
    <property type="match status" value="1"/>
</dbReference>
<keyword evidence="1" id="KW-0880">Kelch repeat</keyword>
<dbReference type="PROSITE" id="PS50097">
    <property type="entry name" value="BTB"/>
    <property type="match status" value="1"/>
</dbReference>
<dbReference type="CDD" id="cd18506">
    <property type="entry name" value="BACK2_LZTR1"/>
    <property type="match status" value="1"/>
</dbReference>
<keyword evidence="2" id="KW-0677">Repeat</keyword>
<protein>
    <recommendedName>
        <fullName evidence="4">BTB domain-containing protein</fullName>
    </recommendedName>
</protein>
<reference evidence="5" key="1">
    <citation type="submission" date="2025-08" db="UniProtKB">
        <authorList>
            <consortium name="Ensembl"/>
        </authorList>
    </citation>
    <scope>IDENTIFICATION</scope>
</reference>
<dbReference type="SMART" id="SM00225">
    <property type="entry name" value="BTB"/>
    <property type="match status" value="1"/>
</dbReference>
<dbReference type="InterPro" id="IPR000210">
    <property type="entry name" value="BTB/POZ_dom"/>
</dbReference>
<accession>A0A8C2XY07</accession>
<dbReference type="PANTHER" id="PTHR46376">
    <property type="entry name" value="LEUCINE-ZIPPER-LIKE TRANSCRIPTIONAL REGULATOR 1"/>
    <property type="match status" value="1"/>
</dbReference>
<evidence type="ECO:0000313" key="5">
    <source>
        <dbReference type="Ensembl" id="ENSCHIP00010030997.1"/>
    </source>
</evidence>
<dbReference type="Pfam" id="PF00651">
    <property type="entry name" value="BTB"/>
    <property type="match status" value="1"/>
</dbReference>
<feature type="domain" description="BTB" evidence="4">
    <location>
        <begin position="401"/>
        <end position="470"/>
    </location>
</feature>
<dbReference type="Gene3D" id="3.30.710.10">
    <property type="entry name" value="Potassium Channel Kv1.1, Chain A"/>
    <property type="match status" value="1"/>
</dbReference>
<evidence type="ECO:0000256" key="1">
    <source>
        <dbReference type="ARBA" id="ARBA00022441"/>
    </source>
</evidence>
<dbReference type="SUPFAM" id="SSF54695">
    <property type="entry name" value="POZ domain"/>
    <property type="match status" value="1"/>
</dbReference>
<evidence type="ECO:0000259" key="4">
    <source>
        <dbReference type="PROSITE" id="PS50097"/>
    </source>
</evidence>
<dbReference type="InterPro" id="IPR015915">
    <property type="entry name" value="Kelch-typ_b-propeller"/>
</dbReference>
<dbReference type="AlphaFoldDB" id="A0A8C2XY07"/>